<evidence type="ECO:0000256" key="1">
    <source>
        <dbReference type="SAM" id="MobiDB-lite"/>
    </source>
</evidence>
<name>A0A9D4VPY4_PEA</name>
<feature type="region of interest" description="Disordered" evidence="1">
    <location>
        <begin position="1"/>
        <end position="34"/>
    </location>
</feature>
<feature type="region of interest" description="Disordered" evidence="1">
    <location>
        <begin position="101"/>
        <end position="160"/>
    </location>
</feature>
<protein>
    <submittedName>
        <fullName evidence="2">Uncharacterized protein</fullName>
    </submittedName>
</protein>
<dbReference type="Gramene" id="Psat07G0340100-T1">
    <property type="protein sequence ID" value="KAI5387243.1"/>
    <property type="gene ID" value="KIW84_073401"/>
</dbReference>
<reference evidence="2 3" key="1">
    <citation type="journal article" date="2022" name="Nat. Genet.">
        <title>Improved pea reference genome and pan-genome highlight genomic features and evolutionary characteristics.</title>
        <authorList>
            <person name="Yang T."/>
            <person name="Liu R."/>
            <person name="Luo Y."/>
            <person name="Hu S."/>
            <person name="Wang D."/>
            <person name="Wang C."/>
            <person name="Pandey M.K."/>
            <person name="Ge S."/>
            <person name="Xu Q."/>
            <person name="Li N."/>
            <person name="Li G."/>
            <person name="Huang Y."/>
            <person name="Saxena R.K."/>
            <person name="Ji Y."/>
            <person name="Li M."/>
            <person name="Yan X."/>
            <person name="He Y."/>
            <person name="Liu Y."/>
            <person name="Wang X."/>
            <person name="Xiang C."/>
            <person name="Varshney R.K."/>
            <person name="Ding H."/>
            <person name="Gao S."/>
            <person name="Zong X."/>
        </authorList>
    </citation>
    <scope>NUCLEOTIDE SEQUENCE [LARGE SCALE GENOMIC DNA]</scope>
    <source>
        <strain evidence="2 3">cv. Zhongwan 6</strain>
    </source>
</reference>
<gene>
    <name evidence="2" type="ORF">KIW84_073401</name>
</gene>
<dbReference type="EMBL" id="JAMSHJ010000007">
    <property type="protein sequence ID" value="KAI5387243.1"/>
    <property type="molecule type" value="Genomic_DNA"/>
</dbReference>
<feature type="compositionally biased region" description="Acidic residues" evidence="1">
    <location>
        <begin position="148"/>
        <end position="160"/>
    </location>
</feature>
<feature type="compositionally biased region" description="Acidic residues" evidence="1">
    <location>
        <begin position="116"/>
        <end position="128"/>
    </location>
</feature>
<evidence type="ECO:0000313" key="2">
    <source>
        <dbReference type="EMBL" id="KAI5387243.1"/>
    </source>
</evidence>
<dbReference type="Proteomes" id="UP001058974">
    <property type="component" value="Chromosome 7"/>
</dbReference>
<proteinExistence type="predicted"/>
<evidence type="ECO:0000313" key="3">
    <source>
        <dbReference type="Proteomes" id="UP001058974"/>
    </source>
</evidence>
<dbReference type="AlphaFoldDB" id="A0A9D4VPY4"/>
<keyword evidence="3" id="KW-1185">Reference proteome</keyword>
<comment type="caution">
    <text evidence="2">The sequence shown here is derived from an EMBL/GenBank/DDBJ whole genome shotgun (WGS) entry which is preliminary data.</text>
</comment>
<sequence>MHAPTLSPEKSQDKEMSDDIINKLGNKDKNHVDQPTDIVNIEELDSDDIPIGKRLAPGISKRLNSWKGQVVGSSSTPSKYVRKKANVGPTIRWSNVVTPTPKKKYLKRKEVPSESSEYDQDALSEEEGGEKADGSDEEEDNKDIIVTSDEEETRSDEDQC</sequence>
<organism evidence="2 3">
    <name type="scientific">Pisum sativum</name>
    <name type="common">Garden pea</name>
    <name type="synonym">Lathyrus oleraceus</name>
    <dbReference type="NCBI Taxonomy" id="3888"/>
    <lineage>
        <taxon>Eukaryota</taxon>
        <taxon>Viridiplantae</taxon>
        <taxon>Streptophyta</taxon>
        <taxon>Embryophyta</taxon>
        <taxon>Tracheophyta</taxon>
        <taxon>Spermatophyta</taxon>
        <taxon>Magnoliopsida</taxon>
        <taxon>eudicotyledons</taxon>
        <taxon>Gunneridae</taxon>
        <taxon>Pentapetalae</taxon>
        <taxon>rosids</taxon>
        <taxon>fabids</taxon>
        <taxon>Fabales</taxon>
        <taxon>Fabaceae</taxon>
        <taxon>Papilionoideae</taxon>
        <taxon>50 kb inversion clade</taxon>
        <taxon>NPAAA clade</taxon>
        <taxon>Hologalegina</taxon>
        <taxon>IRL clade</taxon>
        <taxon>Fabeae</taxon>
        <taxon>Lathyrus</taxon>
    </lineage>
</organism>
<accession>A0A9D4VPY4</accession>
<feature type="compositionally biased region" description="Basic and acidic residues" evidence="1">
    <location>
        <begin position="10"/>
        <end position="34"/>
    </location>
</feature>